<gene>
    <name evidence="3" type="ORF">QVD17_17084</name>
</gene>
<comment type="caution">
    <text evidence="3">The sequence shown here is derived from an EMBL/GenBank/DDBJ whole genome shotgun (WGS) entry which is preliminary data.</text>
</comment>
<dbReference type="PANTHER" id="PTHR48459">
    <property type="entry name" value="CUE DOMAIN-CONTAINING PROTEIN"/>
    <property type="match status" value="1"/>
</dbReference>
<name>A0AAD8P148_TARER</name>
<dbReference type="EMBL" id="JAUHHV010000004">
    <property type="protein sequence ID" value="KAK1428254.1"/>
    <property type="molecule type" value="Genomic_DNA"/>
</dbReference>
<feature type="region of interest" description="Disordered" evidence="2">
    <location>
        <begin position="429"/>
        <end position="481"/>
    </location>
</feature>
<evidence type="ECO:0000313" key="3">
    <source>
        <dbReference type="EMBL" id="KAK1428254.1"/>
    </source>
</evidence>
<evidence type="ECO:0000256" key="2">
    <source>
        <dbReference type="SAM" id="MobiDB-lite"/>
    </source>
</evidence>
<keyword evidence="4" id="KW-1185">Reference proteome</keyword>
<feature type="coiled-coil region" evidence="1">
    <location>
        <begin position="274"/>
        <end position="340"/>
    </location>
</feature>
<evidence type="ECO:0000256" key="1">
    <source>
        <dbReference type="SAM" id="Coils"/>
    </source>
</evidence>
<dbReference type="PANTHER" id="PTHR48459:SF1">
    <property type="entry name" value="CUE DOMAIN-CONTAINING PROTEIN"/>
    <property type="match status" value="1"/>
</dbReference>
<dbReference type="Proteomes" id="UP001229421">
    <property type="component" value="Unassembled WGS sequence"/>
</dbReference>
<protein>
    <submittedName>
        <fullName evidence="3">Uncharacterized protein</fullName>
    </submittedName>
</protein>
<reference evidence="3" key="1">
    <citation type="journal article" date="2023" name="bioRxiv">
        <title>Improved chromosome-level genome assembly for marigold (Tagetes erecta).</title>
        <authorList>
            <person name="Jiang F."/>
            <person name="Yuan L."/>
            <person name="Wang S."/>
            <person name="Wang H."/>
            <person name="Xu D."/>
            <person name="Wang A."/>
            <person name="Fan W."/>
        </authorList>
    </citation>
    <scope>NUCLEOTIDE SEQUENCE</scope>
    <source>
        <strain evidence="3">WSJ</strain>
        <tissue evidence="3">Leaf</tissue>
    </source>
</reference>
<evidence type="ECO:0000313" key="4">
    <source>
        <dbReference type="Proteomes" id="UP001229421"/>
    </source>
</evidence>
<sequence length="501" mass="55048">MLIRRWKFKSSLSFFEGGGETSHQLESTMDQLVINPSQHEQSTEACVVSSIDGSLTGATEALDTGLFAQLNSHTVLEPVNLEALATSSYHDANGEVVTEHSSNILETFGDNSTNNLDSGSSDNHSQGCAQIGCENDASFVAVSDQIVGICGTNVVATQELIPSSSKSASEKDAVEVEFVDSEDDSGMGPVLTRSEEKCTTEFLEEIIEDAKNNKKSLVLAMSSVVDLMREVESKEKAADQAKEEANQSCSDILAKVDEVKQALLRAKEANDMHAGEVNAEKAILTTELKELQLRLFTLADERNRSLGILDEMRKALEIRLAAALAEIAAAEERKIENERSAREALLYQESQMEKVVEESKKLKLEAEENSKLQDFLMDRGRAIDILQGEIYVKCQDVLLLKEKFDKRIPLSRSLSSSQTSSVLASSGLSFRSVGTPHEPELEPETETYESLKKSSEMGDSYGFIDKSTRSDDASQSPEQTVNSVDGFKVLLEDEWDFLDKL</sequence>
<dbReference type="AlphaFoldDB" id="A0AAD8P148"/>
<organism evidence="3 4">
    <name type="scientific">Tagetes erecta</name>
    <name type="common">African marigold</name>
    <dbReference type="NCBI Taxonomy" id="13708"/>
    <lineage>
        <taxon>Eukaryota</taxon>
        <taxon>Viridiplantae</taxon>
        <taxon>Streptophyta</taxon>
        <taxon>Embryophyta</taxon>
        <taxon>Tracheophyta</taxon>
        <taxon>Spermatophyta</taxon>
        <taxon>Magnoliopsida</taxon>
        <taxon>eudicotyledons</taxon>
        <taxon>Gunneridae</taxon>
        <taxon>Pentapetalae</taxon>
        <taxon>asterids</taxon>
        <taxon>campanulids</taxon>
        <taxon>Asterales</taxon>
        <taxon>Asteraceae</taxon>
        <taxon>Asteroideae</taxon>
        <taxon>Heliantheae alliance</taxon>
        <taxon>Tageteae</taxon>
        <taxon>Tagetes</taxon>
    </lineage>
</organism>
<keyword evidence="1" id="KW-0175">Coiled coil</keyword>
<proteinExistence type="predicted"/>
<accession>A0AAD8P148</accession>